<feature type="domain" description="EF-hand" evidence="9">
    <location>
        <begin position="147"/>
        <end position="182"/>
    </location>
</feature>
<keyword evidence="2 7" id="KW-0479">Metal-binding</keyword>
<dbReference type="PROSITE" id="PS50222">
    <property type="entry name" value="EF_HAND_2"/>
    <property type="match status" value="2"/>
</dbReference>
<dbReference type="PANTHER" id="PTHR11653:SF2">
    <property type="entry name" value="PARVALBUMIN ALPHA"/>
    <property type="match status" value="1"/>
</dbReference>
<feature type="binding site" evidence="7">
    <location>
        <position position="210"/>
    </location>
    <ligand>
        <name>Ca(2+)</name>
        <dbReference type="ChEBI" id="CHEBI:29108"/>
        <label>1</label>
    </ligand>
</feature>
<proteinExistence type="inferred from homology"/>
<dbReference type="InterPro" id="IPR008080">
    <property type="entry name" value="Parvalbumin"/>
</dbReference>
<dbReference type="InterPro" id="IPR018247">
    <property type="entry name" value="EF_Hand_1_Ca_BS"/>
</dbReference>
<dbReference type="GO" id="GO:0005737">
    <property type="term" value="C:cytoplasm"/>
    <property type="evidence" value="ECO:0007669"/>
    <property type="project" value="TreeGrafter"/>
</dbReference>
<dbReference type="AlphaFoldDB" id="A0A1A8BZK6"/>
<dbReference type="Pfam" id="PF13499">
    <property type="entry name" value="EF-hand_7"/>
    <property type="match status" value="1"/>
</dbReference>
<feature type="binding site" evidence="7">
    <location>
        <position position="171"/>
    </location>
    <ligand>
        <name>Ca(2+)</name>
        <dbReference type="ChEBI" id="CHEBI:29108"/>
        <label>1</label>
    </ligand>
</feature>
<evidence type="ECO:0000256" key="4">
    <source>
        <dbReference type="ARBA" id="ARBA00022837"/>
    </source>
</evidence>
<protein>
    <recommendedName>
        <fullName evidence="8">Parvalbumin</fullName>
    </recommendedName>
</protein>
<feature type="domain" description="EF-hand" evidence="9">
    <location>
        <begin position="186"/>
        <end position="217"/>
    </location>
</feature>
<evidence type="ECO:0000256" key="5">
    <source>
        <dbReference type="ARBA" id="ARBA00023179"/>
    </source>
</evidence>
<dbReference type="SUPFAM" id="SSF47473">
    <property type="entry name" value="EF-hand"/>
    <property type="match status" value="1"/>
</dbReference>
<evidence type="ECO:0000256" key="6">
    <source>
        <dbReference type="ARBA" id="ARBA00025308"/>
    </source>
</evidence>
<feature type="binding site" evidence="7">
    <location>
        <position position="203"/>
    </location>
    <ligand>
        <name>Ca(2+)</name>
        <dbReference type="ChEBI" id="CHEBI:29108"/>
        <label>1</label>
    </ligand>
</feature>
<feature type="binding site" evidence="7">
    <location>
        <position position="201"/>
    </location>
    <ligand>
        <name>Ca(2+)</name>
        <dbReference type="ChEBI" id="CHEBI:29108"/>
        <label>1</label>
    </ligand>
</feature>
<evidence type="ECO:0000256" key="8">
    <source>
        <dbReference type="RuleBase" id="RU368048"/>
    </source>
</evidence>
<dbReference type="PANTHER" id="PTHR11653">
    <property type="entry name" value="PARVALBUMIN ALPHA"/>
    <property type="match status" value="1"/>
</dbReference>
<feature type="binding site" evidence="7">
    <location>
        <position position="162"/>
    </location>
    <ligand>
        <name>Ca(2+)</name>
        <dbReference type="ChEBI" id="CHEBI:29108"/>
        <label>1</label>
    </ligand>
</feature>
<keyword evidence="4 7" id="KW-0106">Calcium</keyword>
<evidence type="ECO:0000259" key="9">
    <source>
        <dbReference type="PROSITE" id="PS50222"/>
    </source>
</evidence>
<evidence type="ECO:0000256" key="7">
    <source>
        <dbReference type="PIRSR" id="PIRSR608080-1"/>
    </source>
</evidence>
<evidence type="ECO:0000256" key="2">
    <source>
        <dbReference type="ARBA" id="ARBA00022723"/>
    </source>
</evidence>
<reference evidence="10" key="1">
    <citation type="submission" date="2016-05" db="EMBL/GenBank/DDBJ databases">
        <authorList>
            <person name="Lavstsen T."/>
            <person name="Jespersen J.S."/>
        </authorList>
    </citation>
    <scope>NUCLEOTIDE SEQUENCE</scope>
    <source>
        <tissue evidence="10">Brain</tissue>
    </source>
</reference>
<keyword evidence="3" id="KW-0677">Repeat</keyword>
<name>A0A1A8BZK6_NOTKA</name>
<feature type="binding site" evidence="7">
    <location>
        <position position="166"/>
    </location>
    <ligand>
        <name>Ca(2+)</name>
        <dbReference type="ChEBI" id="CHEBI:29108"/>
        <label>1</label>
    </ligand>
</feature>
<accession>A0A1A8BZK6</accession>
<keyword evidence="5" id="KW-0514">Muscle protein</keyword>
<feature type="binding site" evidence="7">
    <location>
        <position position="160"/>
    </location>
    <ligand>
        <name>Ca(2+)</name>
        <dbReference type="ChEBI" id="CHEBI:29108"/>
        <label>1</label>
    </ligand>
</feature>
<evidence type="ECO:0000256" key="3">
    <source>
        <dbReference type="ARBA" id="ARBA00022737"/>
    </source>
</evidence>
<dbReference type="InterPro" id="IPR002048">
    <property type="entry name" value="EF_hand_dom"/>
</dbReference>
<dbReference type="Gene3D" id="1.10.238.10">
    <property type="entry name" value="EF-hand"/>
    <property type="match status" value="1"/>
</dbReference>
<dbReference type="CDD" id="cd16254">
    <property type="entry name" value="EFh_parvalbumin_alpha"/>
    <property type="match status" value="1"/>
</dbReference>
<dbReference type="PROSITE" id="PS00018">
    <property type="entry name" value="EF_HAND_1"/>
    <property type="match status" value="2"/>
</dbReference>
<dbReference type="PRINTS" id="PR01697">
    <property type="entry name" value="PARVALBUMIN"/>
</dbReference>
<dbReference type="InterPro" id="IPR011992">
    <property type="entry name" value="EF-hand-dom_pair"/>
</dbReference>
<sequence length="217" mass="24004">MRSALSWTANHQQPSQSRAKMANRSTLLFPLLFLFLHRSACLLWSTFLFTPLPLSAVPYLSLTLSISSSPSFTSLLQLPEARGLVALPPTTDESEELQTEVCFSPSGKMAMSSILNADDIKKALDAFEATESFDHKKFFDMLGLKSKSSDDVKKVFTALDADNSGFIEEEELKFVLKSFSKNARDLTDKETKAFIKAADMDGDGKIGIEEFSALVKE</sequence>
<dbReference type="FunFam" id="1.10.238.10:FF:000060">
    <property type="entry name" value="Parvalbumin, thymic"/>
    <property type="match status" value="1"/>
</dbReference>
<feature type="binding site" evidence="7">
    <location>
        <position position="164"/>
    </location>
    <ligand>
        <name>Ca(2+)</name>
        <dbReference type="ChEBI" id="CHEBI:29108"/>
        <label>1</label>
    </ligand>
</feature>
<evidence type="ECO:0000256" key="1">
    <source>
        <dbReference type="ARBA" id="ARBA00009753"/>
    </source>
</evidence>
<dbReference type="SMART" id="SM00054">
    <property type="entry name" value="EFh"/>
    <property type="match status" value="2"/>
</dbReference>
<evidence type="ECO:0000313" key="10">
    <source>
        <dbReference type="EMBL" id="SBP72689.1"/>
    </source>
</evidence>
<dbReference type="EMBL" id="HADZ01008748">
    <property type="protein sequence ID" value="SBP72689.1"/>
    <property type="molecule type" value="Transcribed_RNA"/>
</dbReference>
<comment type="function">
    <text evidence="6 8">In muscle, parvalbumin is thought to be involved in relaxation after contraction. It binds two calcium ions.</text>
</comment>
<organism evidence="10">
    <name type="scientific">Nothobranchius kadleci</name>
    <name type="common">African annual killifish</name>
    <dbReference type="NCBI Taxonomy" id="1051664"/>
    <lineage>
        <taxon>Eukaryota</taxon>
        <taxon>Metazoa</taxon>
        <taxon>Chordata</taxon>
        <taxon>Craniata</taxon>
        <taxon>Vertebrata</taxon>
        <taxon>Euteleostomi</taxon>
        <taxon>Actinopterygii</taxon>
        <taxon>Neopterygii</taxon>
        <taxon>Teleostei</taxon>
        <taxon>Neoteleostei</taxon>
        <taxon>Acanthomorphata</taxon>
        <taxon>Ovalentaria</taxon>
        <taxon>Atherinomorphae</taxon>
        <taxon>Cyprinodontiformes</taxon>
        <taxon>Nothobranchiidae</taxon>
        <taxon>Nothobranchius</taxon>
    </lineage>
</organism>
<dbReference type="GO" id="GO:0005509">
    <property type="term" value="F:calcium ion binding"/>
    <property type="evidence" value="ECO:0007669"/>
    <property type="project" value="UniProtKB-UniRule"/>
</dbReference>
<gene>
    <name evidence="10" type="primary">PVALB6</name>
</gene>
<reference evidence="10" key="2">
    <citation type="submission" date="2016-06" db="EMBL/GenBank/DDBJ databases">
        <title>The genome of a short-lived fish provides insights into sex chromosome evolution and the genetic control of aging.</title>
        <authorList>
            <person name="Reichwald K."/>
            <person name="Felder M."/>
            <person name="Petzold A."/>
            <person name="Koch P."/>
            <person name="Groth M."/>
            <person name="Platzer M."/>
        </authorList>
    </citation>
    <scope>NUCLEOTIDE SEQUENCE</scope>
    <source>
        <tissue evidence="10">Brain</tissue>
    </source>
</reference>
<feature type="binding site" evidence="7">
    <location>
        <position position="205"/>
    </location>
    <ligand>
        <name>Ca(2+)</name>
        <dbReference type="ChEBI" id="CHEBI:29108"/>
        <label>1</label>
    </ligand>
</feature>
<feature type="binding site" evidence="7">
    <location>
        <position position="199"/>
    </location>
    <ligand>
        <name>Ca(2+)</name>
        <dbReference type="ChEBI" id="CHEBI:29108"/>
        <label>1</label>
    </ligand>
</feature>
<comment type="similarity">
    <text evidence="1 8">Belongs to the parvalbumin family.</text>
</comment>